<comment type="caution">
    <text evidence="2">The sequence shown here is derived from an EMBL/GenBank/DDBJ whole genome shotgun (WGS) entry which is preliminary data.</text>
</comment>
<dbReference type="InterPro" id="IPR002575">
    <property type="entry name" value="Aminoglycoside_PTrfase"/>
</dbReference>
<dbReference type="RefSeq" id="WP_377061040.1">
    <property type="nucleotide sequence ID" value="NZ_JBHSJJ010000001.1"/>
</dbReference>
<evidence type="ECO:0000313" key="2">
    <source>
        <dbReference type="EMBL" id="MFC4870473.1"/>
    </source>
</evidence>
<dbReference type="Gene3D" id="3.90.1200.10">
    <property type="match status" value="1"/>
</dbReference>
<dbReference type="SUPFAM" id="SSF56112">
    <property type="entry name" value="Protein kinase-like (PK-like)"/>
    <property type="match status" value="1"/>
</dbReference>
<dbReference type="PANTHER" id="PTHR21064:SF5">
    <property type="entry name" value="SLR1880 PROTEIN"/>
    <property type="match status" value="1"/>
</dbReference>
<accession>A0ABV9SVX3</accession>
<dbReference type="InterPro" id="IPR050249">
    <property type="entry name" value="Pseudomonas-type_ThrB"/>
</dbReference>
<keyword evidence="3" id="KW-1185">Reference proteome</keyword>
<dbReference type="EMBL" id="JBHSJJ010000001">
    <property type="protein sequence ID" value="MFC4870473.1"/>
    <property type="molecule type" value="Genomic_DNA"/>
</dbReference>
<protein>
    <submittedName>
        <fullName evidence="2">Phosphotransferase enzyme family protein</fullName>
    </submittedName>
</protein>
<evidence type="ECO:0000313" key="3">
    <source>
        <dbReference type="Proteomes" id="UP001595818"/>
    </source>
</evidence>
<dbReference type="InterPro" id="IPR011009">
    <property type="entry name" value="Kinase-like_dom_sf"/>
</dbReference>
<evidence type="ECO:0000259" key="1">
    <source>
        <dbReference type="Pfam" id="PF01636"/>
    </source>
</evidence>
<feature type="domain" description="Aminoglycoside phosphotransferase" evidence="1">
    <location>
        <begin position="21"/>
        <end position="253"/>
    </location>
</feature>
<organism evidence="2 3">
    <name type="scientific">Negadavirga shengliensis</name>
    <dbReference type="NCBI Taxonomy" id="1389218"/>
    <lineage>
        <taxon>Bacteria</taxon>
        <taxon>Pseudomonadati</taxon>
        <taxon>Bacteroidota</taxon>
        <taxon>Cytophagia</taxon>
        <taxon>Cytophagales</taxon>
        <taxon>Cyclobacteriaceae</taxon>
        <taxon>Negadavirga</taxon>
    </lineage>
</organism>
<dbReference type="Pfam" id="PF01636">
    <property type="entry name" value="APH"/>
    <property type="match status" value="1"/>
</dbReference>
<reference evidence="3" key="1">
    <citation type="journal article" date="2019" name="Int. J. Syst. Evol. Microbiol.">
        <title>The Global Catalogue of Microorganisms (GCM) 10K type strain sequencing project: providing services to taxonomists for standard genome sequencing and annotation.</title>
        <authorList>
            <consortium name="The Broad Institute Genomics Platform"/>
            <consortium name="The Broad Institute Genome Sequencing Center for Infectious Disease"/>
            <person name="Wu L."/>
            <person name="Ma J."/>
        </authorList>
    </citation>
    <scope>NUCLEOTIDE SEQUENCE [LARGE SCALE GENOMIC DNA]</scope>
    <source>
        <strain evidence="3">CGMCC 4.7466</strain>
    </source>
</reference>
<name>A0ABV9SVX3_9BACT</name>
<sequence length="352" mass="40800">MEENWLSSIIGNYPIKADKLEIRRFGSGHIHKTYLINTGKERYILQEFNDAVFRYPERISANQQVILADLDKDQLPFALPLPIKNKENSFFTKSQSGLFRLFPFIEGTTRDAISLKSQAKTAAEAFAYFIRGFVHTDAGLLQDSIPDFHNLDLRFRQFEESLKNPQPTIDGELEELIAFYLAQRNLVDQYLVYVEALPTRVTHNDTKINNLIFRDDLRKVNALIDLDTIMSGYVFYDFGDLVRTVACTEDESSQNWDKIAVDPEKYEGLLEGFYHTLNGVIKEEEMDSLPFGGEMMTCIMGLRFLTDYLNGNIYYQISYPEQNLHRSKNQSFLLKSLISYRPHIQKMQSHSH</sequence>
<proteinExistence type="predicted"/>
<dbReference type="Proteomes" id="UP001595818">
    <property type="component" value="Unassembled WGS sequence"/>
</dbReference>
<gene>
    <name evidence="2" type="ORF">ACFPFU_02160</name>
</gene>
<dbReference type="PANTHER" id="PTHR21064">
    <property type="entry name" value="AMINOGLYCOSIDE PHOSPHOTRANSFERASE DOMAIN-CONTAINING PROTEIN-RELATED"/>
    <property type="match status" value="1"/>
</dbReference>